<feature type="transmembrane region" description="Helical" evidence="5">
    <location>
        <begin position="345"/>
        <end position="363"/>
    </location>
</feature>
<name>A0A168Q639_9BACL</name>
<dbReference type="Gene3D" id="3.40.1710.10">
    <property type="entry name" value="abc type-2 transporter like domain"/>
    <property type="match status" value="1"/>
</dbReference>
<dbReference type="RefSeq" id="WP_068647882.1">
    <property type="nucleotide sequence ID" value="NZ_CP043611.1"/>
</dbReference>
<evidence type="ECO:0000313" key="7">
    <source>
        <dbReference type="EMBL" id="OAB47424.1"/>
    </source>
</evidence>
<dbReference type="GO" id="GO:0140359">
    <property type="term" value="F:ABC-type transporter activity"/>
    <property type="evidence" value="ECO:0007669"/>
    <property type="project" value="InterPro"/>
</dbReference>
<protein>
    <recommendedName>
        <fullName evidence="6">ABC-2 type transporter transmembrane domain-containing protein</fullName>
    </recommendedName>
</protein>
<dbReference type="InterPro" id="IPR051328">
    <property type="entry name" value="T7SS_ABC-Transporter"/>
</dbReference>
<sequence length="385" mass="42593">MKAFLKNKGITSGIFMMVFYQIIMIGIFMSGYSAIPKNIPNLSVAIVNDDQQSGVQFVKQLKEQLPFNIITDTSLEQAKKELEDRDIHLIMHIPQNFTQLLSQQGEQVKLDFFTNQSNPATINSTMDSVVSQITSNIGTQLQTQSFEGILQNLKVPEAQSQQMVEGVMTKLSPNVIITNPQPVGMHNQMAPMFLTMAAYVGAMIYSMMSIGALNQLKGKMGKWKAFFALQGVNGLLALIAPLVGLSLYFAIHGYGAEVFVKMWLVHALELFVAIEFTSVFCMLFGQSGMILNLPLLLTQTISNGSVLPQEMMPGFFKAVSHISPMFYTVHLDYNLLFGGGKTSEYLLGLILVGIGALVINTVIHQFKGVKKNENENQPAQQAQFM</sequence>
<dbReference type="AlphaFoldDB" id="A0A168Q639"/>
<dbReference type="EMBL" id="LVJI01000007">
    <property type="protein sequence ID" value="OAB47424.1"/>
    <property type="molecule type" value="Genomic_DNA"/>
</dbReference>
<dbReference type="Proteomes" id="UP000077355">
    <property type="component" value="Unassembled WGS sequence"/>
</dbReference>
<dbReference type="GO" id="GO:0016020">
    <property type="term" value="C:membrane"/>
    <property type="evidence" value="ECO:0007669"/>
    <property type="project" value="UniProtKB-SubCell"/>
</dbReference>
<evidence type="ECO:0000256" key="3">
    <source>
        <dbReference type="ARBA" id="ARBA00022989"/>
    </source>
</evidence>
<gene>
    <name evidence="7" type="ORF">PBAT_06945</name>
</gene>
<feature type="transmembrane region" description="Helical" evidence="5">
    <location>
        <begin position="271"/>
        <end position="293"/>
    </location>
</feature>
<feature type="transmembrane region" description="Helical" evidence="5">
    <location>
        <begin position="12"/>
        <end position="35"/>
    </location>
</feature>
<dbReference type="PANTHER" id="PTHR43077">
    <property type="entry name" value="TRANSPORT PERMEASE YVFS-RELATED"/>
    <property type="match status" value="1"/>
</dbReference>
<proteinExistence type="predicted"/>
<dbReference type="Pfam" id="PF12698">
    <property type="entry name" value="ABC2_membrane_3"/>
    <property type="match status" value="1"/>
</dbReference>
<evidence type="ECO:0000256" key="2">
    <source>
        <dbReference type="ARBA" id="ARBA00022692"/>
    </source>
</evidence>
<reference evidence="7 8" key="1">
    <citation type="submission" date="2016-03" db="EMBL/GenBank/DDBJ databases">
        <title>Draft genome sequence of Paenibacillus antarcticus CECT 5836.</title>
        <authorList>
            <person name="Shin S.-K."/>
            <person name="Yi H."/>
        </authorList>
    </citation>
    <scope>NUCLEOTIDE SEQUENCE [LARGE SCALE GENOMIC DNA]</scope>
    <source>
        <strain evidence="7 8">CECT 5836</strain>
    </source>
</reference>
<accession>A0A168Q639</accession>
<feature type="transmembrane region" description="Helical" evidence="5">
    <location>
        <begin position="225"/>
        <end position="251"/>
    </location>
</feature>
<keyword evidence="3 5" id="KW-1133">Transmembrane helix</keyword>
<evidence type="ECO:0000256" key="4">
    <source>
        <dbReference type="ARBA" id="ARBA00023136"/>
    </source>
</evidence>
<dbReference type="PANTHER" id="PTHR43077:SF5">
    <property type="entry name" value="PHAGE INFECTION PROTEIN"/>
    <property type="match status" value="1"/>
</dbReference>
<feature type="transmembrane region" description="Helical" evidence="5">
    <location>
        <begin position="192"/>
        <end position="213"/>
    </location>
</feature>
<evidence type="ECO:0000313" key="8">
    <source>
        <dbReference type="Proteomes" id="UP000077355"/>
    </source>
</evidence>
<keyword evidence="4 5" id="KW-0472">Membrane</keyword>
<dbReference type="InterPro" id="IPR013525">
    <property type="entry name" value="ABC2_TM"/>
</dbReference>
<organism evidence="7 8">
    <name type="scientific">Paenibacillus antarcticus</name>
    <dbReference type="NCBI Taxonomy" id="253703"/>
    <lineage>
        <taxon>Bacteria</taxon>
        <taxon>Bacillati</taxon>
        <taxon>Bacillota</taxon>
        <taxon>Bacilli</taxon>
        <taxon>Bacillales</taxon>
        <taxon>Paenibacillaceae</taxon>
        <taxon>Paenibacillus</taxon>
    </lineage>
</organism>
<evidence type="ECO:0000259" key="6">
    <source>
        <dbReference type="Pfam" id="PF12698"/>
    </source>
</evidence>
<comment type="caution">
    <text evidence="7">The sequence shown here is derived from an EMBL/GenBank/DDBJ whole genome shotgun (WGS) entry which is preliminary data.</text>
</comment>
<comment type="subcellular location">
    <subcellularLocation>
        <location evidence="1">Membrane</location>
        <topology evidence="1">Multi-pass membrane protein</topology>
    </subcellularLocation>
</comment>
<evidence type="ECO:0000256" key="5">
    <source>
        <dbReference type="SAM" id="Phobius"/>
    </source>
</evidence>
<feature type="domain" description="ABC-2 type transporter transmembrane" evidence="6">
    <location>
        <begin position="12"/>
        <end position="359"/>
    </location>
</feature>
<keyword evidence="2 5" id="KW-0812">Transmembrane</keyword>
<evidence type="ECO:0000256" key="1">
    <source>
        <dbReference type="ARBA" id="ARBA00004141"/>
    </source>
</evidence>
<dbReference type="OrthoDB" id="2208410at2"/>
<keyword evidence="8" id="KW-1185">Reference proteome</keyword>